<evidence type="ECO:0000256" key="3">
    <source>
        <dbReference type="ARBA" id="ARBA00022630"/>
    </source>
</evidence>
<dbReference type="SUPFAM" id="SSF52343">
    <property type="entry name" value="Ferredoxin reductase-like, C-terminal NADP-linked domain"/>
    <property type="match status" value="1"/>
</dbReference>
<dbReference type="InterPro" id="IPR013130">
    <property type="entry name" value="Fe3_Rdtase_TM_dom"/>
</dbReference>
<dbReference type="SUPFAM" id="SSF63380">
    <property type="entry name" value="Riboflavin synthase domain-like"/>
    <property type="match status" value="1"/>
</dbReference>
<proteinExistence type="predicted"/>
<feature type="transmembrane region" description="Helical" evidence="13">
    <location>
        <begin position="165"/>
        <end position="185"/>
    </location>
</feature>
<dbReference type="Gene3D" id="3.40.50.80">
    <property type="entry name" value="Nucleotide-binding domain of ferredoxin-NADP reductase (FNR) module"/>
    <property type="match status" value="1"/>
</dbReference>
<reference evidence="15 16" key="1">
    <citation type="submission" date="2011-06" db="EMBL/GenBank/DDBJ databases">
        <authorList>
            <person name="Bador J."/>
            <person name="Amoureux L."/>
            <person name="Neuwirth C."/>
        </authorList>
    </citation>
    <scope>NUCLEOTIDE SEQUENCE [LARGE SCALE GENOMIC DNA]</scope>
    <source>
        <strain evidence="15 16">AXX-A</strain>
    </source>
</reference>
<dbReference type="PATRIC" id="fig|1003200.3.peg.861"/>
<evidence type="ECO:0000256" key="6">
    <source>
        <dbReference type="ARBA" id="ARBA00022723"/>
    </source>
</evidence>
<feature type="domain" description="FAD-binding FR-type" evidence="14">
    <location>
        <begin position="215"/>
        <end position="314"/>
    </location>
</feature>
<accession>F7SW43</accession>
<feature type="transmembrane region" description="Helical" evidence="13">
    <location>
        <begin position="82"/>
        <end position="100"/>
    </location>
</feature>
<dbReference type="InterPro" id="IPR050415">
    <property type="entry name" value="MRET"/>
</dbReference>
<dbReference type="Gene3D" id="2.40.30.10">
    <property type="entry name" value="Translation factors"/>
    <property type="match status" value="1"/>
</dbReference>
<dbReference type="CDD" id="cd06198">
    <property type="entry name" value="FNR_like_3"/>
    <property type="match status" value="1"/>
</dbReference>
<evidence type="ECO:0000256" key="11">
    <source>
        <dbReference type="ARBA" id="ARBA00023014"/>
    </source>
</evidence>
<evidence type="ECO:0000256" key="8">
    <source>
        <dbReference type="ARBA" id="ARBA00022989"/>
    </source>
</evidence>
<evidence type="ECO:0000313" key="16">
    <source>
        <dbReference type="Proteomes" id="UP000004853"/>
    </source>
</evidence>
<evidence type="ECO:0000259" key="14">
    <source>
        <dbReference type="PROSITE" id="PS51384"/>
    </source>
</evidence>
<keyword evidence="3" id="KW-0285">Flavoprotein</keyword>
<comment type="cofactor">
    <cofactor evidence="1">
        <name>FAD</name>
        <dbReference type="ChEBI" id="CHEBI:57692"/>
    </cofactor>
</comment>
<dbReference type="InterPro" id="IPR013112">
    <property type="entry name" value="FAD-bd_8"/>
</dbReference>
<dbReference type="InterPro" id="IPR017927">
    <property type="entry name" value="FAD-bd_FR_type"/>
</dbReference>
<dbReference type="PROSITE" id="PS51384">
    <property type="entry name" value="FAD_FR"/>
    <property type="match status" value="1"/>
</dbReference>
<keyword evidence="10" id="KW-0408">Iron</keyword>
<evidence type="ECO:0000313" key="15">
    <source>
        <dbReference type="EMBL" id="EGP47534.1"/>
    </source>
</evidence>
<dbReference type="eggNOG" id="COG4097">
    <property type="taxonomic scope" value="Bacteria"/>
</dbReference>
<dbReference type="SFLD" id="SFLDS00052">
    <property type="entry name" value="Ferric_Reductase_Domain"/>
    <property type="match status" value="1"/>
</dbReference>
<protein>
    <submittedName>
        <fullName evidence="15">Oxidoreductase FAD-binding domain-containing protein 4</fullName>
    </submittedName>
</protein>
<name>F7SW43_9BURK</name>
<evidence type="ECO:0000256" key="10">
    <source>
        <dbReference type="ARBA" id="ARBA00023004"/>
    </source>
</evidence>
<feature type="transmembrane region" description="Helical" evidence="13">
    <location>
        <begin position="191"/>
        <end position="209"/>
    </location>
</feature>
<dbReference type="HOGENOM" id="CLU_003827_19_0_4"/>
<keyword evidence="8 13" id="KW-1133">Transmembrane helix</keyword>
<evidence type="ECO:0000256" key="2">
    <source>
        <dbReference type="ARBA" id="ARBA00004141"/>
    </source>
</evidence>
<dbReference type="SFLD" id="SFLDG01168">
    <property type="entry name" value="Ferric_reductase_subgroup_(FRE"/>
    <property type="match status" value="1"/>
</dbReference>
<evidence type="ECO:0000256" key="1">
    <source>
        <dbReference type="ARBA" id="ARBA00001974"/>
    </source>
</evidence>
<evidence type="ECO:0000256" key="13">
    <source>
        <dbReference type="SAM" id="Phobius"/>
    </source>
</evidence>
<comment type="caution">
    <text evidence="15">The sequence shown here is derived from an EMBL/GenBank/DDBJ whole genome shotgun (WGS) entry which is preliminary data.</text>
</comment>
<dbReference type="GO" id="GO:0016020">
    <property type="term" value="C:membrane"/>
    <property type="evidence" value="ECO:0007669"/>
    <property type="project" value="UniProtKB-SubCell"/>
</dbReference>
<dbReference type="GO" id="GO:0050660">
    <property type="term" value="F:flavin adenine dinucleotide binding"/>
    <property type="evidence" value="ECO:0007669"/>
    <property type="project" value="TreeGrafter"/>
</dbReference>
<dbReference type="AlphaFoldDB" id="F7SW43"/>
<dbReference type="RefSeq" id="WP_006390937.1">
    <property type="nucleotide sequence ID" value="NZ_GL982453.1"/>
</dbReference>
<dbReference type="GO" id="GO:0046872">
    <property type="term" value="F:metal ion binding"/>
    <property type="evidence" value="ECO:0007669"/>
    <property type="project" value="UniProtKB-KW"/>
</dbReference>
<dbReference type="PANTHER" id="PTHR47354:SF8">
    <property type="entry name" value="1,2-PHENYLACETYL-COA EPOXIDASE, SUBUNIT E"/>
    <property type="match status" value="1"/>
</dbReference>
<dbReference type="Pfam" id="PF01794">
    <property type="entry name" value="Ferric_reduct"/>
    <property type="match status" value="1"/>
</dbReference>
<dbReference type="EMBL" id="AFRQ01000030">
    <property type="protein sequence ID" value="EGP47534.1"/>
    <property type="molecule type" value="Genomic_DNA"/>
</dbReference>
<evidence type="ECO:0000256" key="7">
    <source>
        <dbReference type="ARBA" id="ARBA00022827"/>
    </source>
</evidence>
<dbReference type="GO" id="GO:0051537">
    <property type="term" value="F:2 iron, 2 sulfur cluster binding"/>
    <property type="evidence" value="ECO:0007669"/>
    <property type="project" value="UniProtKB-KW"/>
</dbReference>
<keyword evidence="11" id="KW-0411">Iron-sulfur</keyword>
<dbReference type="InterPro" id="IPR017938">
    <property type="entry name" value="Riboflavin_synthase-like_b-brl"/>
</dbReference>
<feature type="transmembrane region" description="Helical" evidence="13">
    <location>
        <begin position="136"/>
        <end position="153"/>
    </location>
</feature>
<organism evidence="15 16">
    <name type="scientific">Achromobacter insuavis AXX-A</name>
    <dbReference type="NCBI Taxonomy" id="1003200"/>
    <lineage>
        <taxon>Bacteria</taxon>
        <taxon>Pseudomonadati</taxon>
        <taxon>Pseudomonadota</taxon>
        <taxon>Betaproteobacteria</taxon>
        <taxon>Burkholderiales</taxon>
        <taxon>Alcaligenaceae</taxon>
        <taxon>Achromobacter</taxon>
    </lineage>
</organism>
<keyword evidence="4 13" id="KW-0812">Transmembrane</keyword>
<keyword evidence="7" id="KW-0274">FAD</keyword>
<dbReference type="InterPro" id="IPR039261">
    <property type="entry name" value="FNR_nucleotide-bd"/>
</dbReference>
<evidence type="ECO:0000256" key="4">
    <source>
        <dbReference type="ARBA" id="ARBA00022692"/>
    </source>
</evidence>
<evidence type="ECO:0000256" key="12">
    <source>
        <dbReference type="ARBA" id="ARBA00023136"/>
    </source>
</evidence>
<dbReference type="GO" id="GO:0016491">
    <property type="term" value="F:oxidoreductase activity"/>
    <property type="evidence" value="ECO:0007669"/>
    <property type="project" value="UniProtKB-KW"/>
</dbReference>
<dbReference type="OrthoDB" id="9796486at2"/>
<sequence length="444" mass="47839">MKTRSALGLFLLALTGAWAIDALLLQPASGAAWPWALRQQALYLTGVWSIGLMSLIMLLALRPAWLEGPLGGMDKIYRLHKWAGILAIGAGAAHWLIKLASTPLKALVGIEGRPARDAVLAMLADSRGLAKDLGEWTIYALLAMLVITLWRRFPYHAWRIVHRAMPLAFLVLAFHTLALAPTYYWTGPTGALLLPLMAGGAAAALLSLAGRIGQGRRVAGKVTGLVRRPGDILEVTCELGPRWPGHAAGQFAFVTFDRREGAHPFTIASAPHAGRHDVTFQIKALGDFTRRLAATLREGAPVTVEGPYGRFERPADPAAGPQVWVAGGIGVTPFLAWLEAARDAPGDRPPVWLHYCVRDAGADPFVEVLRQRCEALDNVTLQVHSAAQGQRLEAASLAQGEVAAGRVADVWYCGPAGLAAALRQGLRRLGRGGVHWHQEAFDMR</sequence>
<comment type="subcellular location">
    <subcellularLocation>
        <location evidence="2">Membrane</location>
        <topology evidence="2">Multi-pass membrane protein</topology>
    </subcellularLocation>
</comment>
<dbReference type="Proteomes" id="UP000004853">
    <property type="component" value="Unassembled WGS sequence"/>
</dbReference>
<keyword evidence="6" id="KW-0479">Metal-binding</keyword>
<gene>
    <name evidence="15" type="ORF">AXXA_04453</name>
</gene>
<evidence type="ECO:0000256" key="9">
    <source>
        <dbReference type="ARBA" id="ARBA00023002"/>
    </source>
</evidence>
<feature type="transmembrane region" description="Helical" evidence="13">
    <location>
        <begin position="43"/>
        <end position="61"/>
    </location>
</feature>
<keyword evidence="5" id="KW-0001">2Fe-2S</keyword>
<keyword evidence="12 13" id="KW-0472">Membrane</keyword>
<evidence type="ECO:0000256" key="5">
    <source>
        <dbReference type="ARBA" id="ARBA00022714"/>
    </source>
</evidence>
<dbReference type="Pfam" id="PF08022">
    <property type="entry name" value="FAD_binding_8"/>
    <property type="match status" value="1"/>
</dbReference>
<keyword evidence="9" id="KW-0560">Oxidoreductase</keyword>
<dbReference type="PANTHER" id="PTHR47354">
    <property type="entry name" value="NADH OXIDOREDUCTASE HCR"/>
    <property type="match status" value="1"/>
</dbReference>